<dbReference type="InterPro" id="IPR033452">
    <property type="entry name" value="GH30_C"/>
</dbReference>
<dbReference type="Gene3D" id="3.20.20.80">
    <property type="entry name" value="Glycosidases"/>
    <property type="match status" value="1"/>
</dbReference>
<dbReference type="Pfam" id="PF02055">
    <property type="entry name" value="Glyco_hydro_30"/>
    <property type="match status" value="1"/>
</dbReference>
<evidence type="ECO:0000256" key="4">
    <source>
        <dbReference type="RuleBase" id="RU361188"/>
    </source>
</evidence>
<dbReference type="GO" id="GO:0004348">
    <property type="term" value="F:glucosylceramidase activity"/>
    <property type="evidence" value="ECO:0007669"/>
    <property type="project" value="InterPro"/>
</dbReference>
<dbReference type="PANTHER" id="PTHR11069:SF23">
    <property type="entry name" value="LYSOSOMAL ACID GLUCOSYLCERAMIDASE"/>
    <property type="match status" value="1"/>
</dbReference>
<gene>
    <name evidence="8" type="ORF">GFD22_02200</name>
</gene>
<proteinExistence type="inferred from homology"/>
<name>A0A7K3TFE0_9BIFI</name>
<reference evidence="8 9" key="1">
    <citation type="submission" date="2019-10" db="EMBL/GenBank/DDBJ databases">
        <title>Bifidobacterium from non-human primates.</title>
        <authorList>
            <person name="Modesto M."/>
        </authorList>
    </citation>
    <scope>NUCLEOTIDE SEQUENCE [LARGE SCALE GENOMIC DNA]</scope>
    <source>
        <strain evidence="8 9">TREC</strain>
    </source>
</reference>
<accession>A0A7K3TFE0</accession>
<dbReference type="InterPro" id="IPR017853">
    <property type="entry name" value="GH"/>
</dbReference>
<dbReference type="PANTHER" id="PTHR11069">
    <property type="entry name" value="GLUCOSYLCERAMIDASE"/>
    <property type="match status" value="1"/>
</dbReference>
<dbReference type="Proteomes" id="UP000469763">
    <property type="component" value="Unassembled WGS sequence"/>
</dbReference>
<dbReference type="GO" id="GO:0016020">
    <property type="term" value="C:membrane"/>
    <property type="evidence" value="ECO:0007669"/>
    <property type="project" value="GOC"/>
</dbReference>
<feature type="compositionally biased region" description="Polar residues" evidence="5">
    <location>
        <begin position="1"/>
        <end position="17"/>
    </location>
</feature>
<evidence type="ECO:0000259" key="7">
    <source>
        <dbReference type="Pfam" id="PF17189"/>
    </source>
</evidence>
<sequence>MNQTNNPNSQTATSTTPNPNPYPFEAWTATSGDLEQRREHIPTPTATRAGDAPAGAVPIVIDPADRKQPWVGQGAAITDAAAYLIQWAMSPEQRRNLLTELFDPVNGAGFNMVRVPIGSTDFNEQDYYTYDDLPFGEHDNTLSRFSLGSGEPGRPGATGDLKSIVPVLQQILEINPGVKVMASPWSSPAWMKNTGHLTLGGRLRFGEWTGNGFDPMHDSFEGTYARYFVRYIDEMAKYGIPIWALTIQNEPANASPWPAMIWSHGEMAAFGADYLRPALDATHPEVKLFFLDDNTHTLTHPLDEDVTAHQAASFDGIAVHTYEPTYGNLFNATRSFPGWSVWMSERRCMMRDSVEDASHIMFGVTSSWLIRNGMGMVTLWNLALDERGLPNKAGSTGRRGVVTIQHETGEVQRNLEYFMLRNLGQDVPAGSVVIGSSSYSPDGYTGGLTSVAFLAPDGSVSAIVYNPTGSPITARVAISGRGDEWQAVEVPAWGTVTLRKSYAPLNLSEVPADDDFPLNPSPEQFHGDRAPGR</sequence>
<keyword evidence="2" id="KW-0732">Signal</keyword>
<comment type="similarity">
    <text evidence="1 4">Belongs to the glycosyl hydrolase 30 family.</text>
</comment>
<dbReference type="Gene3D" id="2.60.40.1180">
    <property type="entry name" value="Golgi alpha-mannosidase II"/>
    <property type="match status" value="1"/>
</dbReference>
<dbReference type="EMBL" id="WHZY01000002">
    <property type="protein sequence ID" value="NEG77811.1"/>
    <property type="molecule type" value="Genomic_DNA"/>
</dbReference>
<feature type="domain" description="Glycosyl hydrolase family 30 TIM-barrel" evidence="6">
    <location>
        <begin position="72"/>
        <end position="391"/>
    </location>
</feature>
<dbReference type="OrthoDB" id="9806701at2"/>
<dbReference type="AlphaFoldDB" id="A0A7K3TFE0"/>
<evidence type="ECO:0000259" key="6">
    <source>
        <dbReference type="Pfam" id="PF02055"/>
    </source>
</evidence>
<evidence type="ECO:0000256" key="3">
    <source>
        <dbReference type="ARBA" id="ARBA00022801"/>
    </source>
</evidence>
<feature type="region of interest" description="Disordered" evidence="5">
    <location>
        <begin position="1"/>
        <end position="27"/>
    </location>
</feature>
<dbReference type="SUPFAM" id="SSF51445">
    <property type="entry name" value="(Trans)glycosidases"/>
    <property type="match status" value="1"/>
</dbReference>
<dbReference type="InterPro" id="IPR001139">
    <property type="entry name" value="Glyco_hydro_30"/>
</dbReference>
<dbReference type="RefSeq" id="WP_152349789.1">
    <property type="nucleotide sequence ID" value="NZ_WBSN01000003.1"/>
</dbReference>
<keyword evidence="9" id="KW-1185">Reference proteome</keyword>
<evidence type="ECO:0000256" key="5">
    <source>
        <dbReference type="SAM" id="MobiDB-lite"/>
    </source>
</evidence>
<evidence type="ECO:0000256" key="1">
    <source>
        <dbReference type="ARBA" id="ARBA00005382"/>
    </source>
</evidence>
<evidence type="ECO:0000313" key="8">
    <source>
        <dbReference type="EMBL" id="NEG77811.1"/>
    </source>
</evidence>
<dbReference type="Pfam" id="PF17189">
    <property type="entry name" value="Glyco_hydro_30C"/>
    <property type="match status" value="1"/>
</dbReference>
<evidence type="ECO:0000256" key="2">
    <source>
        <dbReference type="ARBA" id="ARBA00022729"/>
    </source>
</evidence>
<comment type="caution">
    <text evidence="8">The sequence shown here is derived from an EMBL/GenBank/DDBJ whole genome shotgun (WGS) entry which is preliminary data.</text>
</comment>
<keyword evidence="3 4" id="KW-0378">Hydrolase</keyword>
<dbReference type="GO" id="GO:0006680">
    <property type="term" value="P:glucosylceramide catabolic process"/>
    <property type="evidence" value="ECO:0007669"/>
    <property type="project" value="TreeGrafter"/>
</dbReference>
<organism evidence="8 9">
    <name type="scientific">Bifidobacterium avesanii</name>
    <dbReference type="NCBI Taxonomy" id="1798157"/>
    <lineage>
        <taxon>Bacteria</taxon>
        <taxon>Bacillati</taxon>
        <taxon>Actinomycetota</taxon>
        <taxon>Actinomycetes</taxon>
        <taxon>Bifidobacteriales</taxon>
        <taxon>Bifidobacteriaceae</taxon>
        <taxon>Bifidobacterium</taxon>
    </lineage>
</organism>
<feature type="region of interest" description="Disordered" evidence="5">
    <location>
        <begin position="510"/>
        <end position="533"/>
    </location>
</feature>
<keyword evidence="4" id="KW-0326">Glycosidase</keyword>
<evidence type="ECO:0000313" key="9">
    <source>
        <dbReference type="Proteomes" id="UP000469763"/>
    </source>
</evidence>
<dbReference type="InterPro" id="IPR013780">
    <property type="entry name" value="Glyco_hydro_b"/>
</dbReference>
<dbReference type="InterPro" id="IPR033453">
    <property type="entry name" value="Glyco_hydro_30_TIM-barrel"/>
</dbReference>
<protein>
    <submittedName>
        <fullName evidence="8">Glycosyl hydrolase family 30</fullName>
    </submittedName>
</protein>
<feature type="domain" description="Glycosyl hydrolase family 30 beta sandwich" evidence="7">
    <location>
        <begin position="430"/>
        <end position="492"/>
    </location>
</feature>